<organism evidence="1 2">
    <name type="scientific">Leptolyngbya subtilissima DQ-A4</name>
    <dbReference type="NCBI Taxonomy" id="2933933"/>
    <lineage>
        <taxon>Bacteria</taxon>
        <taxon>Bacillati</taxon>
        <taxon>Cyanobacteriota</taxon>
        <taxon>Cyanophyceae</taxon>
        <taxon>Leptolyngbyales</taxon>
        <taxon>Leptolyngbyaceae</taxon>
        <taxon>Leptolyngbya group</taxon>
        <taxon>Leptolyngbya</taxon>
    </lineage>
</organism>
<protein>
    <submittedName>
        <fullName evidence="1">DUF899 domain-containing protein</fullName>
    </submittedName>
</protein>
<dbReference type="InterPro" id="IPR010296">
    <property type="entry name" value="DUF899_thioredox"/>
</dbReference>
<keyword evidence="2" id="KW-1185">Reference proteome</keyword>
<sequence length="242" mass="27523">MTTTTLAHPPVVSADTWLAERKALLADEKALTKQRDRVNAKRRRLPMVKLEKTYTFEGPKGETSLLDLFEGRHQLLVYHFMFDPEWENGCTGCTGLVNAIGDLSLLGDRDTSFALISRAPLAKLEQYKARQGWTLPWVSSFGSDFNYDFHVTLDEAVAPVQYNYRDQVELASNSEQHFMKGESHGMSVFFRIDDEVFHTYSTYARGCEGLTDAYSLLDLTPYGRQQDFEDSPAGWPQRPTYG</sequence>
<gene>
    <name evidence="1" type="ORF">NC992_23660</name>
</gene>
<evidence type="ECO:0000313" key="2">
    <source>
        <dbReference type="Proteomes" id="UP001482513"/>
    </source>
</evidence>
<name>A0ABV0KAS9_9CYAN</name>
<comment type="caution">
    <text evidence="1">The sequence shown here is derived from an EMBL/GenBank/DDBJ whole genome shotgun (WGS) entry which is preliminary data.</text>
</comment>
<evidence type="ECO:0000313" key="1">
    <source>
        <dbReference type="EMBL" id="MEP0949890.1"/>
    </source>
</evidence>
<dbReference type="EMBL" id="JAMPKX010000016">
    <property type="protein sequence ID" value="MEP0949890.1"/>
    <property type="molecule type" value="Genomic_DNA"/>
</dbReference>
<reference evidence="1 2" key="1">
    <citation type="submission" date="2022-04" db="EMBL/GenBank/DDBJ databases">
        <title>Positive selection, recombination, and allopatry shape intraspecific diversity of widespread and dominant cyanobacteria.</title>
        <authorList>
            <person name="Wei J."/>
            <person name="Shu W."/>
            <person name="Hu C."/>
        </authorList>
    </citation>
    <scope>NUCLEOTIDE SEQUENCE [LARGE SCALE GENOMIC DNA]</scope>
    <source>
        <strain evidence="1 2">DQ-A4</strain>
    </source>
</reference>
<dbReference type="Pfam" id="PF05988">
    <property type="entry name" value="DUF899"/>
    <property type="match status" value="1"/>
</dbReference>
<dbReference type="Proteomes" id="UP001482513">
    <property type="component" value="Unassembled WGS sequence"/>
</dbReference>
<proteinExistence type="predicted"/>
<dbReference type="RefSeq" id="WP_190697646.1">
    <property type="nucleotide sequence ID" value="NZ_JAMPKX010000016.1"/>
</dbReference>
<accession>A0ABV0KAS9</accession>